<dbReference type="EMBL" id="CYGX02000045">
    <property type="protein sequence ID" value="SIT43895.1"/>
    <property type="molecule type" value="Genomic_DNA"/>
</dbReference>
<protein>
    <submittedName>
        <fullName evidence="1">Uncharacterized protein</fullName>
    </submittedName>
</protein>
<gene>
    <name evidence="1" type="ORF">BN2475_450132</name>
</gene>
<evidence type="ECO:0000313" key="1">
    <source>
        <dbReference type="EMBL" id="SIT43895.1"/>
    </source>
</evidence>
<sequence>MHPICGMVRAGIASLCTNVGLQHDARPALLAPDQFLN</sequence>
<keyword evidence="2" id="KW-1185">Reference proteome</keyword>
<dbReference type="AlphaFoldDB" id="A0A1N7S937"/>
<proteinExistence type="predicted"/>
<name>A0A1N7S937_9BURK</name>
<dbReference type="STRING" id="1247936.BN2475_450132"/>
<evidence type="ECO:0000313" key="2">
    <source>
        <dbReference type="Proteomes" id="UP000187012"/>
    </source>
</evidence>
<reference evidence="1 2" key="1">
    <citation type="submission" date="2016-12" db="EMBL/GenBank/DDBJ databases">
        <authorList>
            <person name="Song W.-J."/>
            <person name="Kurnit D.M."/>
        </authorList>
    </citation>
    <scope>NUCLEOTIDE SEQUENCE [LARGE SCALE GENOMIC DNA]</scope>
    <source>
        <strain evidence="1 2">STM7296</strain>
    </source>
</reference>
<accession>A0A1N7S937</accession>
<organism evidence="1 2">
    <name type="scientific">Paraburkholderia ribeironis</name>
    <dbReference type="NCBI Taxonomy" id="1247936"/>
    <lineage>
        <taxon>Bacteria</taxon>
        <taxon>Pseudomonadati</taxon>
        <taxon>Pseudomonadota</taxon>
        <taxon>Betaproteobacteria</taxon>
        <taxon>Burkholderiales</taxon>
        <taxon>Burkholderiaceae</taxon>
        <taxon>Paraburkholderia</taxon>
    </lineage>
</organism>
<dbReference type="Proteomes" id="UP000187012">
    <property type="component" value="Unassembled WGS sequence"/>
</dbReference>